<protein>
    <recommendedName>
        <fullName evidence="9">Phosphopantetheine adenylyltransferase</fullName>
        <ecNumber evidence="9">2.7.7.3</ecNumber>
    </recommendedName>
    <alternativeName>
        <fullName evidence="9">Dephospho-CoA pyrophosphorylase</fullName>
    </alternativeName>
    <alternativeName>
        <fullName evidence="9">Pantetheine-phosphate adenylyltransferase</fullName>
        <shortName evidence="9">PPAT</shortName>
    </alternativeName>
</protein>
<feature type="binding site" evidence="9">
    <location>
        <position position="73"/>
    </location>
    <ligand>
        <name>substrate</name>
    </ligand>
</feature>
<keyword evidence="1 9" id="KW-0963">Cytoplasm</keyword>
<comment type="pathway">
    <text evidence="9">Cofactor biosynthesis; coenzyme A biosynthesis; CoA from (R)-pantothenate: step 4/5.</text>
</comment>
<dbReference type="PRINTS" id="PR01020">
    <property type="entry name" value="LPSBIOSNTHSS"/>
</dbReference>
<dbReference type="AlphaFoldDB" id="A0A9D9N771"/>
<name>A0A9D9N771_9FIRM</name>
<dbReference type="PANTHER" id="PTHR21342:SF1">
    <property type="entry name" value="PHOSPHOPANTETHEINE ADENYLYLTRANSFERASE"/>
    <property type="match status" value="1"/>
</dbReference>
<comment type="subunit">
    <text evidence="9">Homohexamer.</text>
</comment>
<evidence type="ECO:0000256" key="4">
    <source>
        <dbReference type="ARBA" id="ARBA00022741"/>
    </source>
</evidence>
<feature type="site" description="Transition state stabilizer" evidence="9">
    <location>
        <position position="17"/>
    </location>
</feature>
<evidence type="ECO:0000259" key="10">
    <source>
        <dbReference type="Pfam" id="PF01467"/>
    </source>
</evidence>
<dbReference type="InterPro" id="IPR014729">
    <property type="entry name" value="Rossmann-like_a/b/a_fold"/>
</dbReference>
<comment type="catalytic activity">
    <reaction evidence="8 9">
        <text>(R)-4'-phosphopantetheine + ATP + H(+) = 3'-dephospho-CoA + diphosphate</text>
        <dbReference type="Rhea" id="RHEA:19801"/>
        <dbReference type="ChEBI" id="CHEBI:15378"/>
        <dbReference type="ChEBI" id="CHEBI:30616"/>
        <dbReference type="ChEBI" id="CHEBI:33019"/>
        <dbReference type="ChEBI" id="CHEBI:57328"/>
        <dbReference type="ChEBI" id="CHEBI:61723"/>
        <dbReference type="EC" id="2.7.7.3"/>
    </reaction>
</comment>
<accession>A0A9D9N771</accession>
<gene>
    <name evidence="9 11" type="primary">coaD</name>
    <name evidence="11" type="ORF">IAC13_02110</name>
</gene>
<feature type="binding site" evidence="9">
    <location>
        <position position="17"/>
    </location>
    <ligand>
        <name>ATP</name>
        <dbReference type="ChEBI" id="CHEBI:30616"/>
    </ligand>
</feature>
<evidence type="ECO:0000256" key="8">
    <source>
        <dbReference type="ARBA" id="ARBA00029346"/>
    </source>
</evidence>
<dbReference type="InterPro" id="IPR004821">
    <property type="entry name" value="Cyt_trans-like"/>
</dbReference>
<dbReference type="NCBIfam" id="TIGR01510">
    <property type="entry name" value="coaD_prev_kdtB"/>
    <property type="match status" value="1"/>
</dbReference>
<dbReference type="GO" id="GO:0005524">
    <property type="term" value="F:ATP binding"/>
    <property type="evidence" value="ECO:0007669"/>
    <property type="project" value="UniProtKB-KW"/>
</dbReference>
<evidence type="ECO:0000256" key="2">
    <source>
        <dbReference type="ARBA" id="ARBA00022679"/>
    </source>
</evidence>
<dbReference type="GO" id="GO:0015937">
    <property type="term" value="P:coenzyme A biosynthetic process"/>
    <property type="evidence" value="ECO:0007669"/>
    <property type="project" value="UniProtKB-UniRule"/>
</dbReference>
<dbReference type="CDD" id="cd02163">
    <property type="entry name" value="PPAT"/>
    <property type="match status" value="1"/>
</dbReference>
<proteinExistence type="inferred from homology"/>
<feature type="binding site" evidence="9">
    <location>
        <begin position="123"/>
        <end position="129"/>
    </location>
    <ligand>
        <name>ATP</name>
        <dbReference type="ChEBI" id="CHEBI:30616"/>
    </ligand>
</feature>
<dbReference type="Proteomes" id="UP000823618">
    <property type="component" value="Unassembled WGS sequence"/>
</dbReference>
<dbReference type="PANTHER" id="PTHR21342">
    <property type="entry name" value="PHOSPHOPANTETHEINE ADENYLYLTRANSFERASE"/>
    <property type="match status" value="1"/>
</dbReference>
<reference evidence="11" key="1">
    <citation type="submission" date="2020-10" db="EMBL/GenBank/DDBJ databases">
        <authorList>
            <person name="Gilroy R."/>
        </authorList>
    </citation>
    <scope>NUCLEOTIDE SEQUENCE</scope>
    <source>
        <strain evidence="11">E3-2379</strain>
    </source>
</reference>
<dbReference type="GO" id="GO:0004595">
    <property type="term" value="F:pantetheine-phosphate adenylyltransferase activity"/>
    <property type="evidence" value="ECO:0007669"/>
    <property type="project" value="UniProtKB-UniRule"/>
</dbReference>
<keyword evidence="4 9" id="KW-0547">Nucleotide-binding</keyword>
<dbReference type="Pfam" id="PF01467">
    <property type="entry name" value="CTP_transf_like"/>
    <property type="match status" value="1"/>
</dbReference>
<comment type="caution">
    <text evidence="11">The sequence shown here is derived from an EMBL/GenBank/DDBJ whole genome shotgun (WGS) entry which is preliminary data.</text>
</comment>
<comment type="subcellular location">
    <subcellularLocation>
        <location evidence="9">Cytoplasm</location>
    </subcellularLocation>
</comment>
<evidence type="ECO:0000256" key="6">
    <source>
        <dbReference type="ARBA" id="ARBA00022842"/>
    </source>
</evidence>
<dbReference type="InterPro" id="IPR001980">
    <property type="entry name" value="PPAT"/>
</dbReference>
<feature type="binding site" evidence="9">
    <location>
        <position position="41"/>
    </location>
    <ligand>
        <name>substrate</name>
    </ligand>
</feature>
<keyword evidence="3 9" id="KW-0548">Nucleotidyltransferase</keyword>
<evidence type="ECO:0000313" key="12">
    <source>
        <dbReference type="Proteomes" id="UP000823618"/>
    </source>
</evidence>
<organism evidence="11 12">
    <name type="scientific">Candidatus Scybalomonas excrementavium</name>
    <dbReference type="NCBI Taxonomy" id="2840943"/>
    <lineage>
        <taxon>Bacteria</taxon>
        <taxon>Bacillati</taxon>
        <taxon>Bacillota</taxon>
        <taxon>Clostridia</taxon>
        <taxon>Lachnospirales</taxon>
        <taxon>Lachnospiraceae</taxon>
        <taxon>Lachnospiraceae incertae sedis</taxon>
        <taxon>Candidatus Scybalomonas</taxon>
    </lineage>
</organism>
<dbReference type="EMBL" id="JADIML010000064">
    <property type="protein sequence ID" value="MBO8462708.1"/>
    <property type="molecule type" value="Genomic_DNA"/>
</dbReference>
<keyword evidence="5 9" id="KW-0067">ATP-binding</keyword>
<evidence type="ECO:0000256" key="3">
    <source>
        <dbReference type="ARBA" id="ARBA00022695"/>
    </source>
</evidence>
<evidence type="ECO:0000256" key="1">
    <source>
        <dbReference type="ARBA" id="ARBA00022490"/>
    </source>
</evidence>
<dbReference type="EC" id="2.7.7.3" evidence="9"/>
<feature type="binding site" evidence="9">
    <location>
        <position position="9"/>
    </location>
    <ligand>
        <name>substrate</name>
    </ligand>
</feature>
<comment type="cofactor">
    <cofactor evidence="9">
        <name>Mg(2+)</name>
        <dbReference type="ChEBI" id="CHEBI:18420"/>
    </cofactor>
</comment>
<dbReference type="Gene3D" id="3.40.50.620">
    <property type="entry name" value="HUPs"/>
    <property type="match status" value="1"/>
</dbReference>
<feature type="binding site" evidence="9">
    <location>
        <begin position="9"/>
        <end position="10"/>
    </location>
    <ligand>
        <name>ATP</name>
        <dbReference type="ChEBI" id="CHEBI:30616"/>
    </ligand>
</feature>
<evidence type="ECO:0000256" key="7">
    <source>
        <dbReference type="ARBA" id="ARBA00022993"/>
    </source>
</evidence>
<comment type="similarity">
    <text evidence="9">Belongs to the bacterial CoaD family.</text>
</comment>
<evidence type="ECO:0000256" key="5">
    <source>
        <dbReference type="ARBA" id="ARBA00022840"/>
    </source>
</evidence>
<dbReference type="SUPFAM" id="SSF52374">
    <property type="entry name" value="Nucleotidylyl transferase"/>
    <property type="match status" value="1"/>
</dbReference>
<dbReference type="NCBIfam" id="TIGR00125">
    <property type="entry name" value="cyt_tran_rel"/>
    <property type="match status" value="1"/>
</dbReference>
<keyword evidence="2 9" id="KW-0808">Transferase</keyword>
<feature type="binding site" evidence="9">
    <location>
        <position position="87"/>
    </location>
    <ligand>
        <name>substrate</name>
    </ligand>
</feature>
<evidence type="ECO:0000313" key="11">
    <source>
        <dbReference type="EMBL" id="MBO8462708.1"/>
    </source>
</evidence>
<dbReference type="GO" id="GO:0005737">
    <property type="term" value="C:cytoplasm"/>
    <property type="evidence" value="ECO:0007669"/>
    <property type="project" value="UniProtKB-SubCell"/>
</dbReference>
<feature type="domain" description="Cytidyltransferase-like" evidence="10">
    <location>
        <begin position="5"/>
        <end position="133"/>
    </location>
</feature>
<reference evidence="11" key="2">
    <citation type="journal article" date="2021" name="PeerJ">
        <title>Extensive microbial diversity within the chicken gut microbiome revealed by metagenomics and culture.</title>
        <authorList>
            <person name="Gilroy R."/>
            <person name="Ravi A."/>
            <person name="Getino M."/>
            <person name="Pursley I."/>
            <person name="Horton D.L."/>
            <person name="Alikhan N.F."/>
            <person name="Baker D."/>
            <person name="Gharbi K."/>
            <person name="Hall N."/>
            <person name="Watson M."/>
            <person name="Adriaenssens E.M."/>
            <person name="Foster-Nyarko E."/>
            <person name="Jarju S."/>
            <person name="Secka A."/>
            <person name="Antonio M."/>
            <person name="Oren A."/>
            <person name="Chaudhuri R.R."/>
            <person name="La Ragione R."/>
            <person name="Hildebrand F."/>
            <person name="Pallen M.J."/>
        </authorList>
    </citation>
    <scope>NUCLEOTIDE SEQUENCE</scope>
    <source>
        <strain evidence="11">E3-2379</strain>
    </source>
</reference>
<comment type="function">
    <text evidence="9">Reversibly transfers an adenylyl group from ATP to 4'-phosphopantetheine, yielding dephospho-CoA (dPCoA) and pyrophosphate.</text>
</comment>
<evidence type="ECO:0000256" key="9">
    <source>
        <dbReference type="HAMAP-Rule" id="MF_00151"/>
    </source>
</evidence>
<keyword evidence="7 9" id="KW-0173">Coenzyme A biosynthesis</keyword>
<keyword evidence="6 9" id="KW-0460">Magnesium</keyword>
<feature type="binding site" evidence="9">
    <location>
        <position position="98"/>
    </location>
    <ligand>
        <name>ATP</name>
        <dbReference type="ChEBI" id="CHEBI:30616"/>
    </ligand>
</feature>
<feature type="binding site" evidence="9">
    <location>
        <begin position="88"/>
        <end position="90"/>
    </location>
    <ligand>
        <name>ATP</name>
        <dbReference type="ChEBI" id="CHEBI:30616"/>
    </ligand>
</feature>
<sequence length="160" mass="17974">MKIALYPGSFDPITLGHLDIVKRASSVFEHLVIGVLNNHAKTPLFSVEERVKILEEVMKDIPNVSIGSFEGLTVNYASEVGATVIVRGLRAITDFEFELQLSQTNRKLNPEIDTMFFTTSEEFAYLSSTSVKEIAHFGGPFEQFVPDSVIPYIKEKYKKI</sequence>
<dbReference type="HAMAP" id="MF_00151">
    <property type="entry name" value="PPAT_bact"/>
    <property type="match status" value="1"/>
</dbReference>